<accession>A0AAD7NXM3</accession>
<dbReference type="AlphaFoldDB" id="A0AAD7NXM3"/>
<evidence type="ECO:0000313" key="3">
    <source>
        <dbReference type="EMBL" id="KAJ7779194.1"/>
    </source>
</evidence>
<proteinExistence type="predicted"/>
<keyword evidence="4" id="KW-1185">Reference proteome</keyword>
<evidence type="ECO:0000313" key="4">
    <source>
        <dbReference type="Proteomes" id="UP001215598"/>
    </source>
</evidence>
<evidence type="ECO:0000256" key="1">
    <source>
        <dbReference type="SAM" id="Coils"/>
    </source>
</evidence>
<feature type="compositionally biased region" description="Pro residues" evidence="2">
    <location>
        <begin position="1"/>
        <end position="10"/>
    </location>
</feature>
<feature type="compositionally biased region" description="Basic and acidic residues" evidence="2">
    <location>
        <begin position="70"/>
        <end position="82"/>
    </location>
</feature>
<keyword evidence="1" id="KW-0175">Coiled coil</keyword>
<evidence type="ECO:0000256" key="2">
    <source>
        <dbReference type="SAM" id="MobiDB-lite"/>
    </source>
</evidence>
<comment type="caution">
    <text evidence="3">The sequence shown here is derived from an EMBL/GenBank/DDBJ whole genome shotgun (WGS) entry which is preliminary data.</text>
</comment>
<sequence length="208" mass="23574">MEVETPPPSAPTAWPKAVKQNRYPHLRKDSQQSADSHSHSRQPSQSSRRDSESHPPPPPSAYSYSNNNYDARRRDSESHSRYESNSSAYARGPPEDPEVAALRRELREVRRQLQADLAQERTVLESLRELGVDMTADSVEDEVDFVTKARIDHLASELRAERAKRRRVEGVVEDIRRECRAPFVVPALLDAFVEVSRLTAEAMEDGEG</sequence>
<feature type="region of interest" description="Disordered" evidence="2">
    <location>
        <begin position="1"/>
        <end position="99"/>
    </location>
</feature>
<dbReference type="Proteomes" id="UP001215598">
    <property type="component" value="Unassembled WGS sequence"/>
</dbReference>
<dbReference type="EMBL" id="JARKIB010000006">
    <property type="protein sequence ID" value="KAJ7779194.1"/>
    <property type="molecule type" value="Genomic_DNA"/>
</dbReference>
<organism evidence="3 4">
    <name type="scientific">Mycena metata</name>
    <dbReference type="NCBI Taxonomy" id="1033252"/>
    <lineage>
        <taxon>Eukaryota</taxon>
        <taxon>Fungi</taxon>
        <taxon>Dikarya</taxon>
        <taxon>Basidiomycota</taxon>
        <taxon>Agaricomycotina</taxon>
        <taxon>Agaricomycetes</taxon>
        <taxon>Agaricomycetidae</taxon>
        <taxon>Agaricales</taxon>
        <taxon>Marasmiineae</taxon>
        <taxon>Mycenaceae</taxon>
        <taxon>Mycena</taxon>
    </lineage>
</organism>
<feature type="compositionally biased region" description="Low complexity" evidence="2">
    <location>
        <begin position="31"/>
        <end position="46"/>
    </location>
</feature>
<protein>
    <submittedName>
        <fullName evidence="3">Uncharacterized protein</fullName>
    </submittedName>
</protein>
<reference evidence="3" key="1">
    <citation type="submission" date="2023-03" db="EMBL/GenBank/DDBJ databases">
        <title>Massive genome expansion in bonnet fungi (Mycena s.s.) driven by repeated elements and novel gene families across ecological guilds.</title>
        <authorList>
            <consortium name="Lawrence Berkeley National Laboratory"/>
            <person name="Harder C.B."/>
            <person name="Miyauchi S."/>
            <person name="Viragh M."/>
            <person name="Kuo A."/>
            <person name="Thoen E."/>
            <person name="Andreopoulos B."/>
            <person name="Lu D."/>
            <person name="Skrede I."/>
            <person name="Drula E."/>
            <person name="Henrissat B."/>
            <person name="Morin E."/>
            <person name="Kohler A."/>
            <person name="Barry K."/>
            <person name="LaButti K."/>
            <person name="Morin E."/>
            <person name="Salamov A."/>
            <person name="Lipzen A."/>
            <person name="Mereny Z."/>
            <person name="Hegedus B."/>
            <person name="Baldrian P."/>
            <person name="Stursova M."/>
            <person name="Weitz H."/>
            <person name="Taylor A."/>
            <person name="Grigoriev I.V."/>
            <person name="Nagy L.G."/>
            <person name="Martin F."/>
            <person name="Kauserud H."/>
        </authorList>
    </citation>
    <scope>NUCLEOTIDE SEQUENCE</scope>
    <source>
        <strain evidence="3">CBHHK182m</strain>
    </source>
</reference>
<gene>
    <name evidence="3" type="ORF">B0H16DRAFT_1501893</name>
</gene>
<feature type="coiled-coil region" evidence="1">
    <location>
        <begin position="99"/>
        <end position="130"/>
    </location>
</feature>
<name>A0AAD7NXM3_9AGAR</name>